<accession>A0ACB8DQT2</accession>
<dbReference type="Proteomes" id="UP000821865">
    <property type="component" value="Chromosome 10"/>
</dbReference>
<evidence type="ECO:0000313" key="2">
    <source>
        <dbReference type="Proteomes" id="UP000821865"/>
    </source>
</evidence>
<keyword evidence="2" id="KW-1185">Reference proteome</keyword>
<sequence length="441" mass="49735">MGDAKDKIPQESNEQRGSGDDSEDESEVLEESPCGRWLKRREEVQQRDIPGIDAAYLAMDTDEGVEVVWNEVKFSERKNFKAKEEKIREVFDSLAQLEHPNIVKIHKYWMDKDSESPESFSSLMAPDAINHHVKTFRENIKNVHFVAPEYGTAPVVTPAADIYSFGMCALEMAALEIPGNGDSGTQITEEVVNKTIESLENIQQKDFIRKCLRKNPLERPTARELLFHPVIFEVHSLQVLAAHVIIESATYHPDQLTDEAVISRYSQADIVAEITHRDGRDGVQLRKNEVPKLELEKLLEDVRNGIYPLTAFVMSHQPVVRPRASSPEVSESVQSASPEPFDAETRRIINMMCNIKQQDESQNFVMTLLLRMDDKMNRQLTCELSIKDTPSVLATELVHYGFINKDDRNMVEVLIQDTLSRSHIPGISSQGQGAPVSVGAA</sequence>
<evidence type="ECO:0000313" key="1">
    <source>
        <dbReference type="EMBL" id="KAH7974726.1"/>
    </source>
</evidence>
<proteinExistence type="predicted"/>
<protein>
    <submittedName>
        <fullName evidence="1">Uncharacterized protein</fullName>
    </submittedName>
</protein>
<name>A0ACB8DQT2_DERSI</name>
<organism evidence="1 2">
    <name type="scientific">Dermacentor silvarum</name>
    <name type="common">Tick</name>
    <dbReference type="NCBI Taxonomy" id="543639"/>
    <lineage>
        <taxon>Eukaryota</taxon>
        <taxon>Metazoa</taxon>
        <taxon>Ecdysozoa</taxon>
        <taxon>Arthropoda</taxon>
        <taxon>Chelicerata</taxon>
        <taxon>Arachnida</taxon>
        <taxon>Acari</taxon>
        <taxon>Parasitiformes</taxon>
        <taxon>Ixodida</taxon>
        <taxon>Ixodoidea</taxon>
        <taxon>Ixodidae</taxon>
        <taxon>Rhipicephalinae</taxon>
        <taxon>Dermacentor</taxon>
    </lineage>
</organism>
<gene>
    <name evidence="1" type="ORF">HPB49_018720</name>
</gene>
<dbReference type="EMBL" id="CM023479">
    <property type="protein sequence ID" value="KAH7974726.1"/>
    <property type="molecule type" value="Genomic_DNA"/>
</dbReference>
<reference evidence="1" key="1">
    <citation type="submission" date="2020-05" db="EMBL/GenBank/DDBJ databases">
        <title>Large-scale comparative analyses of tick genomes elucidate their genetic diversity and vector capacities.</title>
        <authorList>
            <person name="Jia N."/>
            <person name="Wang J."/>
            <person name="Shi W."/>
            <person name="Du L."/>
            <person name="Sun Y."/>
            <person name="Zhan W."/>
            <person name="Jiang J."/>
            <person name="Wang Q."/>
            <person name="Zhang B."/>
            <person name="Ji P."/>
            <person name="Sakyi L.B."/>
            <person name="Cui X."/>
            <person name="Yuan T."/>
            <person name="Jiang B."/>
            <person name="Yang W."/>
            <person name="Lam T.T.-Y."/>
            <person name="Chang Q."/>
            <person name="Ding S."/>
            <person name="Wang X."/>
            <person name="Zhu J."/>
            <person name="Ruan X."/>
            <person name="Zhao L."/>
            <person name="Wei J."/>
            <person name="Que T."/>
            <person name="Du C."/>
            <person name="Cheng J."/>
            <person name="Dai P."/>
            <person name="Han X."/>
            <person name="Huang E."/>
            <person name="Gao Y."/>
            <person name="Liu J."/>
            <person name="Shao H."/>
            <person name="Ye R."/>
            <person name="Li L."/>
            <person name="Wei W."/>
            <person name="Wang X."/>
            <person name="Wang C."/>
            <person name="Yang T."/>
            <person name="Huo Q."/>
            <person name="Li W."/>
            <person name="Guo W."/>
            <person name="Chen H."/>
            <person name="Zhou L."/>
            <person name="Ni X."/>
            <person name="Tian J."/>
            <person name="Zhou Y."/>
            <person name="Sheng Y."/>
            <person name="Liu T."/>
            <person name="Pan Y."/>
            <person name="Xia L."/>
            <person name="Li J."/>
            <person name="Zhao F."/>
            <person name="Cao W."/>
        </authorList>
    </citation>
    <scope>NUCLEOTIDE SEQUENCE</scope>
    <source>
        <strain evidence="1">Dsil-2018</strain>
    </source>
</reference>
<comment type="caution">
    <text evidence="1">The sequence shown here is derived from an EMBL/GenBank/DDBJ whole genome shotgun (WGS) entry which is preliminary data.</text>
</comment>